<evidence type="ECO:0000256" key="1">
    <source>
        <dbReference type="SAM" id="MobiDB-lite"/>
    </source>
</evidence>
<reference evidence="3 4" key="1">
    <citation type="journal article" date="2024" name="IScience">
        <title>Strigolactones Initiate the Formation of Haustorium-like Structures in Castilleja.</title>
        <authorList>
            <person name="Buerger M."/>
            <person name="Peterson D."/>
            <person name="Chory J."/>
        </authorList>
    </citation>
    <scope>NUCLEOTIDE SEQUENCE</scope>
    <source>
        <strain evidence="3">Tecolote</strain>
        <tissue evidence="3">Flower</tissue>
    </source>
</reference>
<comment type="caution">
    <text evidence="3">The sequence shown here is derived from an EMBL/GenBank/DDBJ whole genome shotgun (WGS) entry which is preliminary data.</text>
</comment>
<evidence type="ECO:0000313" key="2">
    <source>
        <dbReference type="EMBL" id="KAL3613544.1"/>
    </source>
</evidence>
<dbReference type="Proteomes" id="UP001632038">
    <property type="component" value="Unassembled WGS sequence"/>
</dbReference>
<name>A0ABD3BX02_9LAMI</name>
<sequence length="379" mass="42790">MIPCLWDPRHCFWDPRYRVYGILETVSGIPETIGVEKVRIFRSGVWDGELYKNGISEIINWSLRENSFDAFMKMVNEVVGVDCPLVVYRCHLMTPTENGAVERYQVANEIRSIDRITYMPAPQPTSRLTAPTIRKDLSPDVAPTISLIPEHSSGHLGNEFADSRVLRKDADEVNGAYDSADDNSNDDFEEDPDFEIDDPLVDLMYECSGWKEDEYFFPEDADCVGDYLGEKQLVVGDNDNTIKPGQSNVSIHSVPLIDFTRSDNIQRDVPVARLLQSSSGYIAPGAPFHYPDPGSLVQEYDNGDCELFKGAIVGSKFELELKVGFYHLNKRLEYRTPRSSKTRLEGGKELKGGRFWRDAFSADPSVALSRYIFPKGCKN</sequence>
<dbReference type="EMBL" id="JAVIJP010000113">
    <property type="protein sequence ID" value="KAL3613544.1"/>
    <property type="molecule type" value="Genomic_DNA"/>
</dbReference>
<gene>
    <name evidence="3" type="ORF">CASFOL_034447</name>
    <name evidence="2" type="ORF">CASFOL_042578</name>
</gene>
<organism evidence="3 4">
    <name type="scientific">Castilleja foliolosa</name>
    <dbReference type="NCBI Taxonomy" id="1961234"/>
    <lineage>
        <taxon>Eukaryota</taxon>
        <taxon>Viridiplantae</taxon>
        <taxon>Streptophyta</taxon>
        <taxon>Embryophyta</taxon>
        <taxon>Tracheophyta</taxon>
        <taxon>Spermatophyta</taxon>
        <taxon>Magnoliopsida</taxon>
        <taxon>eudicotyledons</taxon>
        <taxon>Gunneridae</taxon>
        <taxon>Pentapetalae</taxon>
        <taxon>asterids</taxon>
        <taxon>lamiids</taxon>
        <taxon>Lamiales</taxon>
        <taxon>Orobanchaceae</taxon>
        <taxon>Pedicularideae</taxon>
        <taxon>Castillejinae</taxon>
        <taxon>Castilleja</taxon>
    </lineage>
</organism>
<protein>
    <submittedName>
        <fullName evidence="3">Uncharacterized protein</fullName>
    </submittedName>
</protein>
<evidence type="ECO:0000313" key="4">
    <source>
        <dbReference type="Proteomes" id="UP001632038"/>
    </source>
</evidence>
<accession>A0ABD3BX02</accession>
<feature type="region of interest" description="Disordered" evidence="1">
    <location>
        <begin position="175"/>
        <end position="194"/>
    </location>
</feature>
<dbReference type="AlphaFoldDB" id="A0ABD3BX02"/>
<keyword evidence="4" id="KW-1185">Reference proteome</keyword>
<reference evidence="3" key="2">
    <citation type="submission" date="2024-11" db="EMBL/GenBank/DDBJ databases">
        <authorList>
            <person name="Burger M."/>
            <person name="Chory J."/>
        </authorList>
    </citation>
    <scope>NUCLEOTIDE SEQUENCE</scope>
    <source>
        <strain evidence="3">Tecolote</strain>
        <tissue evidence="3">Flower</tissue>
    </source>
</reference>
<evidence type="ECO:0000313" key="3">
    <source>
        <dbReference type="EMBL" id="KAL3621787.1"/>
    </source>
</evidence>
<feature type="compositionally biased region" description="Acidic residues" evidence="1">
    <location>
        <begin position="179"/>
        <end position="194"/>
    </location>
</feature>
<proteinExistence type="predicted"/>
<dbReference type="EMBL" id="JAVIJP010000063">
    <property type="protein sequence ID" value="KAL3621787.1"/>
    <property type="molecule type" value="Genomic_DNA"/>
</dbReference>